<sequence length="55" mass="5873">MRPESGAHLWDAAEAARLVRDIDYEIVWRAATTSIPALIPVLDGLVDEAKGAAGL</sequence>
<dbReference type="KEGG" id="aarc:G127AT_10490"/>
<protein>
    <recommendedName>
        <fullName evidence="3">DUF86 domain-containing protein</fullName>
    </recommendedName>
</protein>
<accession>A0A975FL50</accession>
<reference evidence="1" key="1">
    <citation type="submission" date="2021-03" db="EMBL/GenBank/DDBJ databases">
        <title>Agromyces archimandritus sp. nov., isolated from the cockroach Archimandrita tessellata.</title>
        <authorList>
            <person name="Guzman J."/>
            <person name="Ortuzar M."/>
            <person name="Poehlein A."/>
            <person name="Daniel R."/>
            <person name="Trujillo M."/>
            <person name="Vilcinskas A."/>
        </authorList>
    </citation>
    <scope>NUCLEOTIDE SEQUENCE</scope>
    <source>
        <strain evidence="1">G127AT</strain>
    </source>
</reference>
<evidence type="ECO:0000313" key="1">
    <source>
        <dbReference type="EMBL" id="QTX03752.1"/>
    </source>
</evidence>
<proteinExistence type="predicted"/>
<organism evidence="1 2">
    <name type="scientific">Agromyces archimandritae</name>
    <dbReference type="NCBI Taxonomy" id="2781962"/>
    <lineage>
        <taxon>Bacteria</taxon>
        <taxon>Bacillati</taxon>
        <taxon>Actinomycetota</taxon>
        <taxon>Actinomycetes</taxon>
        <taxon>Micrococcales</taxon>
        <taxon>Microbacteriaceae</taxon>
        <taxon>Agromyces</taxon>
    </lineage>
</organism>
<evidence type="ECO:0008006" key="3">
    <source>
        <dbReference type="Google" id="ProtNLM"/>
    </source>
</evidence>
<dbReference type="RefSeq" id="WP_210896658.1">
    <property type="nucleotide sequence ID" value="NZ_CP071696.1"/>
</dbReference>
<gene>
    <name evidence="1" type="ORF">G127AT_10490</name>
</gene>
<dbReference type="EMBL" id="CP071696">
    <property type="protein sequence ID" value="QTX03752.1"/>
    <property type="molecule type" value="Genomic_DNA"/>
</dbReference>
<keyword evidence="2" id="KW-1185">Reference proteome</keyword>
<dbReference type="AlphaFoldDB" id="A0A975FL50"/>
<evidence type="ECO:0000313" key="2">
    <source>
        <dbReference type="Proteomes" id="UP000671914"/>
    </source>
</evidence>
<dbReference type="Proteomes" id="UP000671914">
    <property type="component" value="Chromosome"/>
</dbReference>
<name>A0A975FL50_9MICO</name>